<gene>
    <name evidence="1" type="ORF">Q3982_03030</name>
</gene>
<proteinExistence type="predicted"/>
<evidence type="ECO:0000313" key="1">
    <source>
        <dbReference type="EMBL" id="MDO4841632.1"/>
    </source>
</evidence>
<comment type="caution">
    <text evidence="1">The sequence shown here is derived from an EMBL/GenBank/DDBJ whole genome shotgun (WGS) entry which is preliminary data.</text>
</comment>
<reference evidence="1" key="1">
    <citation type="submission" date="2023-07" db="EMBL/GenBank/DDBJ databases">
        <title>Between Cages and Wild: Unraveling the Impact of Captivity on Animal Microbiomes and Antimicrobial Resistance.</title>
        <authorList>
            <person name="Schmartz G.P."/>
            <person name="Rehner J."/>
            <person name="Schuff M.J."/>
            <person name="Becker S.L."/>
            <person name="Kravczyk M."/>
            <person name="Gurevich A."/>
            <person name="Francke R."/>
            <person name="Mueller R."/>
            <person name="Keller V."/>
            <person name="Keller A."/>
        </authorList>
    </citation>
    <scope>NUCLEOTIDE SEQUENCE</scope>
    <source>
        <strain evidence="1">S12M_St_49</strain>
    </source>
</reference>
<dbReference type="AlphaFoldDB" id="A0AA43UB03"/>
<dbReference type="Proteomes" id="UP001168575">
    <property type="component" value="Unassembled WGS sequence"/>
</dbReference>
<feature type="non-terminal residue" evidence="1">
    <location>
        <position position="1"/>
    </location>
</feature>
<name>A0AA43UB03_9ACTN</name>
<evidence type="ECO:0000313" key="2">
    <source>
        <dbReference type="Proteomes" id="UP001168575"/>
    </source>
</evidence>
<sequence>QYFDNLNGEFTMDGNTYKLDKVNGLQWTSAGNVAFTITAHQYQSVPIFGELTLFTKDPETIQGAISFDDNNNVVAISPSIK</sequence>
<dbReference type="EMBL" id="JAUMVS010000034">
    <property type="protein sequence ID" value="MDO4841632.1"/>
    <property type="molecule type" value="Genomic_DNA"/>
</dbReference>
<protein>
    <submittedName>
        <fullName evidence="1">Uncharacterized protein</fullName>
    </submittedName>
</protein>
<accession>A0AA43UB03</accession>
<keyword evidence="2" id="KW-1185">Reference proteome</keyword>
<organism evidence="1 2">
    <name type="scientific">Phoenicibacter congonensis</name>
    <dbReference type="NCBI Taxonomy" id="1944646"/>
    <lineage>
        <taxon>Bacteria</taxon>
        <taxon>Bacillati</taxon>
        <taxon>Actinomycetota</taxon>
        <taxon>Coriobacteriia</taxon>
        <taxon>Eggerthellales</taxon>
        <taxon>Eggerthellaceae</taxon>
        <taxon>Phoenicibacter</taxon>
    </lineage>
</organism>